<dbReference type="SUPFAM" id="SSF46689">
    <property type="entry name" value="Homeodomain-like"/>
    <property type="match status" value="1"/>
</dbReference>
<reference evidence="6 7" key="1">
    <citation type="journal article" date="2012" name="J. Bacteriol.">
        <title>Genome sequence of the pathogenic Herbaspirillum seropedicae strain Os34, isolated from rice roots.</title>
        <authorList>
            <person name="Ye W."/>
            <person name="Ye S."/>
            <person name="Liu J."/>
            <person name="Chang S."/>
            <person name="Chen M."/>
            <person name="Zhu B."/>
            <person name="Guo L."/>
            <person name="An Q."/>
        </authorList>
    </citation>
    <scope>NUCLEOTIDE SEQUENCE [LARGE SCALE GENOMIC DNA]</scope>
    <source>
        <strain evidence="6 7">Os34</strain>
    </source>
</reference>
<dbReference type="GO" id="GO:0003700">
    <property type="term" value="F:DNA-binding transcription factor activity"/>
    <property type="evidence" value="ECO:0007669"/>
    <property type="project" value="InterPro"/>
</dbReference>
<evidence type="ECO:0000313" key="7">
    <source>
        <dbReference type="Proteomes" id="UP000501648"/>
    </source>
</evidence>
<keyword evidence="1" id="KW-0805">Transcription regulation</keyword>
<dbReference type="InterPro" id="IPR003313">
    <property type="entry name" value="AraC-bd"/>
</dbReference>
<dbReference type="InterPro" id="IPR009057">
    <property type="entry name" value="Homeodomain-like_sf"/>
</dbReference>
<dbReference type="Gene3D" id="1.10.10.60">
    <property type="entry name" value="Homeodomain-like"/>
    <property type="match status" value="1"/>
</dbReference>
<organism evidence="6 7">
    <name type="scientific">Herbaspirillum rubrisubalbicans Os34</name>
    <dbReference type="NCBI Taxonomy" id="1235827"/>
    <lineage>
        <taxon>Bacteria</taxon>
        <taxon>Pseudomonadati</taxon>
        <taxon>Pseudomonadota</taxon>
        <taxon>Betaproteobacteria</taxon>
        <taxon>Burkholderiales</taxon>
        <taxon>Oxalobacteraceae</taxon>
        <taxon>Herbaspirillum</taxon>
    </lineage>
</organism>
<dbReference type="GO" id="GO:0000976">
    <property type="term" value="F:transcription cis-regulatory region binding"/>
    <property type="evidence" value="ECO:0007669"/>
    <property type="project" value="TreeGrafter"/>
</dbReference>
<accession>A0A6M3ZSZ5</accession>
<sequence length="276" mass="30668">MQNEIAILPFAHGPRPTLTRIRARHEQQLRQVFIGQASICHVRQGKKRVQWGKRHLLCGQDCLLLIAPGTQINVANLPRAGEYAADMVSLPPTLIDRFRLHYPGQGVPAREAGAISSISSVTQEADLLRAWRHLLECLRDEAALPLQCQAAEGLLLALSLASAMGGLLRERGDAISHHIEQHLLMLPPEQRSLERVADAFHCSVSTLRRRLAREHTGFRELLDKVQLGLALEQLQASSLPIADIAATCGYDSASRFAMRFRQHYGISPSELRQTLP</sequence>
<dbReference type="RefSeq" id="WP_017450162.1">
    <property type="nucleotide sequence ID" value="NZ_CP008956.1"/>
</dbReference>
<dbReference type="Pfam" id="PF02311">
    <property type="entry name" value="AraC_binding"/>
    <property type="match status" value="1"/>
</dbReference>
<dbReference type="Pfam" id="PF12833">
    <property type="entry name" value="HTH_18"/>
    <property type="match status" value="1"/>
</dbReference>
<name>A0A6M3ZSZ5_9BURK</name>
<dbReference type="InterPro" id="IPR018060">
    <property type="entry name" value="HTH_AraC"/>
</dbReference>
<protein>
    <submittedName>
        <fullName evidence="6">AraC family transcriptional regulator</fullName>
    </submittedName>
</protein>
<dbReference type="GO" id="GO:0005829">
    <property type="term" value="C:cytosol"/>
    <property type="evidence" value="ECO:0007669"/>
    <property type="project" value="TreeGrafter"/>
</dbReference>
<dbReference type="InterPro" id="IPR020449">
    <property type="entry name" value="Tscrpt_reg_AraC-type_HTH"/>
</dbReference>
<dbReference type="PRINTS" id="PR00032">
    <property type="entry name" value="HTHARAC"/>
</dbReference>
<evidence type="ECO:0000256" key="2">
    <source>
        <dbReference type="ARBA" id="ARBA00023125"/>
    </source>
</evidence>
<dbReference type="SMART" id="SM00342">
    <property type="entry name" value="HTH_ARAC"/>
    <property type="match status" value="1"/>
</dbReference>
<evidence type="ECO:0000256" key="1">
    <source>
        <dbReference type="ARBA" id="ARBA00023015"/>
    </source>
</evidence>
<proteinExistence type="predicted"/>
<dbReference type="PANTHER" id="PTHR47894">
    <property type="entry name" value="HTH-TYPE TRANSCRIPTIONAL REGULATOR GADX"/>
    <property type="match status" value="1"/>
</dbReference>
<dbReference type="InterPro" id="IPR018062">
    <property type="entry name" value="HTH_AraC-typ_CS"/>
</dbReference>
<evidence type="ECO:0000256" key="4">
    <source>
        <dbReference type="ARBA" id="ARBA00023163"/>
    </source>
</evidence>
<keyword evidence="4" id="KW-0804">Transcription</keyword>
<dbReference type="AlphaFoldDB" id="A0A6M3ZSZ5"/>
<evidence type="ECO:0000313" key="6">
    <source>
        <dbReference type="EMBL" id="QJQ01764.1"/>
    </source>
</evidence>
<feature type="domain" description="HTH araC/xylS-type" evidence="5">
    <location>
        <begin position="173"/>
        <end position="274"/>
    </location>
</feature>
<dbReference type="PANTHER" id="PTHR47894:SF4">
    <property type="entry name" value="HTH-TYPE TRANSCRIPTIONAL REGULATOR GADX"/>
    <property type="match status" value="1"/>
</dbReference>
<evidence type="ECO:0000256" key="3">
    <source>
        <dbReference type="ARBA" id="ARBA00023159"/>
    </source>
</evidence>
<evidence type="ECO:0000259" key="5">
    <source>
        <dbReference type="PROSITE" id="PS01124"/>
    </source>
</evidence>
<dbReference type="Proteomes" id="UP000501648">
    <property type="component" value="Chromosome"/>
</dbReference>
<dbReference type="EMBL" id="CP008956">
    <property type="protein sequence ID" value="QJQ01764.1"/>
    <property type="molecule type" value="Genomic_DNA"/>
</dbReference>
<gene>
    <name evidence="6" type="ORF">C798_16420</name>
</gene>
<dbReference type="PROSITE" id="PS01124">
    <property type="entry name" value="HTH_ARAC_FAMILY_2"/>
    <property type="match status" value="1"/>
</dbReference>
<keyword evidence="3" id="KW-0010">Activator</keyword>
<dbReference type="PROSITE" id="PS00041">
    <property type="entry name" value="HTH_ARAC_FAMILY_1"/>
    <property type="match status" value="1"/>
</dbReference>
<keyword evidence="2" id="KW-0238">DNA-binding</keyword>